<evidence type="ECO:0000256" key="1">
    <source>
        <dbReference type="ARBA" id="ARBA00022786"/>
    </source>
</evidence>
<dbReference type="InterPro" id="IPR050648">
    <property type="entry name" value="F-box_LRR-repeat"/>
</dbReference>
<dbReference type="Pfam" id="PF25372">
    <property type="entry name" value="DUF7885"/>
    <property type="match status" value="3"/>
</dbReference>
<dbReference type="SUPFAM" id="SSF52047">
    <property type="entry name" value="RNI-like"/>
    <property type="match status" value="1"/>
</dbReference>
<feature type="compositionally biased region" description="Low complexity" evidence="2">
    <location>
        <begin position="82"/>
        <end position="93"/>
    </location>
</feature>
<dbReference type="AlphaFoldDB" id="A0A553NXZ0"/>
<dbReference type="Pfam" id="PF12937">
    <property type="entry name" value="F-box-like"/>
    <property type="match status" value="1"/>
</dbReference>
<dbReference type="SUPFAM" id="SSF81383">
    <property type="entry name" value="F-box domain"/>
    <property type="match status" value="1"/>
</dbReference>
<dbReference type="EMBL" id="VCGU01000009">
    <property type="protein sequence ID" value="TRY70294.1"/>
    <property type="molecule type" value="Genomic_DNA"/>
</dbReference>
<comment type="caution">
    <text evidence="4">The sequence shown here is derived from an EMBL/GenBank/DDBJ whole genome shotgun (WGS) entry which is preliminary data.</text>
</comment>
<dbReference type="Proteomes" id="UP000318571">
    <property type="component" value="Chromosome 9"/>
</dbReference>
<dbReference type="OrthoDB" id="10044893at2759"/>
<reference evidence="4 5" key="1">
    <citation type="journal article" date="2018" name="Nat. Ecol. Evol.">
        <title>Genomic signatures of mitonuclear coevolution across populations of Tigriopus californicus.</title>
        <authorList>
            <person name="Barreto F.S."/>
            <person name="Watson E.T."/>
            <person name="Lima T.G."/>
            <person name="Willett C.S."/>
            <person name="Edmands S."/>
            <person name="Li W."/>
            <person name="Burton R.S."/>
        </authorList>
    </citation>
    <scope>NUCLEOTIDE SEQUENCE [LARGE SCALE GENOMIC DNA]</scope>
    <source>
        <strain evidence="4 5">San Diego</strain>
    </source>
</reference>
<sequence>MESTSPKVSPSKKRKLELNDFQGPVISENDQVMVNYIQWNVYANAMMALQQHSLEVEPTRVKRQRMDLVPAPQTSSMTQITSGSGSAAGPKSGQITFRPHADHASEQASKGELESVLSRNLRSRKRNSVDQQLASPEESLNAIEDKSSPGSPNPLDDETAGQTQIHHLFPEIMLQIFKHLDVSSRGSASKVCRRWRVFGNDRSIWKGTLPKIHLKRYNASTVSSLSKRGLTDVQVYSLKRNLKDLFNGMPHMTSLNLSGCYNLLDVTVEAALKKDVPYLKSLNLSNCKEITDKSVTMISQHCIQLQELNLAGCSKVSNMGLLIIAWSLKNIRRLNVRSCRAISDYGVQYLTGAHDKTRNNYAQELEELTLQDCQRVTDDALRSISKGLPKLKSINLSFCPSVTDTGLKSFAGMTCLETMILRSCDNITDIGLAYLTEHGLNVRHMDVSFCPNVTDVGLRNIALGMTKLTQLNLSNCPITDRGVLKLIENVKGLRQLLLGQCKDLSDKSIKEVIEHLNDLESIDLYGCAKVSSNLIEQLAKKPKMKSLKTTL</sequence>
<evidence type="ECO:0000313" key="5">
    <source>
        <dbReference type="Proteomes" id="UP000318571"/>
    </source>
</evidence>
<dbReference type="SMART" id="SM00367">
    <property type="entry name" value="LRR_CC"/>
    <property type="match status" value="11"/>
</dbReference>
<keyword evidence="5" id="KW-1185">Reference proteome</keyword>
<dbReference type="PANTHER" id="PTHR13382">
    <property type="entry name" value="MITOCHONDRIAL ATP SYNTHASE COUPLING FACTOR B"/>
    <property type="match status" value="1"/>
</dbReference>
<evidence type="ECO:0000313" key="4">
    <source>
        <dbReference type="EMBL" id="TRY70294.1"/>
    </source>
</evidence>
<evidence type="ECO:0000259" key="3">
    <source>
        <dbReference type="PROSITE" id="PS50181"/>
    </source>
</evidence>
<dbReference type="InterPro" id="IPR057207">
    <property type="entry name" value="FBXL15_LRR"/>
</dbReference>
<dbReference type="STRING" id="6832.A0A553NXZ0"/>
<feature type="compositionally biased region" description="Polar residues" evidence="2">
    <location>
        <begin position="72"/>
        <end position="81"/>
    </location>
</feature>
<protein>
    <recommendedName>
        <fullName evidence="3">F-box domain-containing protein</fullName>
    </recommendedName>
</protein>
<name>A0A553NXZ0_TIGCA</name>
<proteinExistence type="predicted"/>
<feature type="domain" description="F-box" evidence="3">
    <location>
        <begin position="162"/>
        <end position="208"/>
    </location>
</feature>
<dbReference type="InterPro" id="IPR036047">
    <property type="entry name" value="F-box-like_dom_sf"/>
</dbReference>
<gene>
    <name evidence="4" type="ORF">TCAL_10843</name>
</gene>
<feature type="region of interest" description="Disordered" evidence="2">
    <location>
        <begin position="69"/>
        <end position="159"/>
    </location>
</feature>
<organism evidence="4 5">
    <name type="scientific">Tigriopus californicus</name>
    <name type="common">Marine copepod</name>
    <dbReference type="NCBI Taxonomy" id="6832"/>
    <lineage>
        <taxon>Eukaryota</taxon>
        <taxon>Metazoa</taxon>
        <taxon>Ecdysozoa</taxon>
        <taxon>Arthropoda</taxon>
        <taxon>Crustacea</taxon>
        <taxon>Multicrustacea</taxon>
        <taxon>Hexanauplia</taxon>
        <taxon>Copepoda</taxon>
        <taxon>Harpacticoida</taxon>
        <taxon>Harpacticidae</taxon>
        <taxon>Tigriopus</taxon>
    </lineage>
</organism>
<accession>A0A553NXZ0</accession>
<dbReference type="FunFam" id="3.80.10.10:FF:000546">
    <property type="entry name" value="Partner of Paired"/>
    <property type="match status" value="1"/>
</dbReference>
<dbReference type="SMART" id="SM00256">
    <property type="entry name" value="FBOX"/>
    <property type="match status" value="1"/>
</dbReference>
<dbReference type="Gene3D" id="1.20.1280.50">
    <property type="match status" value="1"/>
</dbReference>
<keyword evidence="1" id="KW-0833">Ubl conjugation pathway</keyword>
<dbReference type="Gene3D" id="3.80.10.10">
    <property type="entry name" value="Ribonuclease Inhibitor"/>
    <property type="match status" value="2"/>
</dbReference>
<dbReference type="GO" id="GO:0005737">
    <property type="term" value="C:cytoplasm"/>
    <property type="evidence" value="ECO:0007669"/>
    <property type="project" value="TreeGrafter"/>
</dbReference>
<dbReference type="InterPro" id="IPR032675">
    <property type="entry name" value="LRR_dom_sf"/>
</dbReference>
<evidence type="ECO:0000256" key="2">
    <source>
        <dbReference type="SAM" id="MobiDB-lite"/>
    </source>
</evidence>
<feature type="compositionally biased region" description="Basic and acidic residues" evidence="2">
    <location>
        <begin position="99"/>
        <end position="113"/>
    </location>
</feature>
<dbReference type="InterPro" id="IPR006553">
    <property type="entry name" value="Leu-rich_rpt_Cys-con_subtyp"/>
</dbReference>
<dbReference type="PROSITE" id="PS50181">
    <property type="entry name" value="FBOX"/>
    <property type="match status" value="1"/>
</dbReference>
<dbReference type="InterPro" id="IPR001810">
    <property type="entry name" value="F-box_dom"/>
</dbReference>